<dbReference type="Pfam" id="PF00271">
    <property type="entry name" value="Helicase_C"/>
    <property type="match status" value="1"/>
</dbReference>
<dbReference type="Proteomes" id="UP000261540">
    <property type="component" value="Unplaced"/>
</dbReference>
<dbReference type="InterPro" id="IPR000629">
    <property type="entry name" value="RNA-helicase_DEAD-box_CS"/>
</dbReference>
<dbReference type="Ensembl" id="ENSPKIT00000026095.1">
    <property type="protein sequence ID" value="ENSPKIP00000002155.1"/>
    <property type="gene ID" value="ENSPKIG00000020161.1"/>
</dbReference>
<keyword evidence="2 5" id="KW-0378">Hydrolase</keyword>
<feature type="compositionally biased region" description="Polar residues" evidence="6">
    <location>
        <begin position="446"/>
        <end position="458"/>
    </location>
</feature>
<protein>
    <submittedName>
        <fullName evidence="9">DEAD (Asp-Glu-Ala-Asp) box polypeptide 20</fullName>
    </submittedName>
</protein>
<keyword evidence="4 5" id="KW-0067">ATP-binding</keyword>
<dbReference type="PROSITE" id="PS51194">
    <property type="entry name" value="HELICASE_CTER"/>
    <property type="match status" value="1"/>
</dbReference>
<sequence>MDGSKCALLKPVLDGLTAAGFQRPSPIQLKSIPLGRCGLDLIVQAKSGTGKTCVFATISLDSLIIQNLATQVLVLAPTREIAVQIHSVITMIGSCMDGLECHVFIGGTPVSQDKARLKRCHIAIGSPGRVKQLIDLGFLSTSAVRLFVLDEADKLLEEGSFQDQINWIYSTLPASKQMLALSATYPESLAQNLGRYMRDPTFVRLNATDPSLMGLKQFYKLVRSHPLPHKIFEEKVQHLFDLFSKIPFNQALVFSNLHSRAQHLADILSQKGLPATCISGSLSQDQRLEAMAKLRQYQCRVLISTDLTSRGIDAEKVNLVINLDVPQDHQTYMHRVGRAGRFGTYGLAVTYCCHGEEENKLMVIAQKGNLSLSCLPDPIPSGLMEEPCDWDVTVENLKMGPALESFARSEKKKRPIKREVALSAPSQPEDSGAEQRQEKTAPRQPVKSSNLGVTTKTSKQPKRTTNVRDESIPKAAQPETKPHDVPQIPSLSSFKVKACSAMPFDEVVADYESFITEGPGRTVEVVYQYTGNSVPERLQSSAPAAEVNGRREAGDQSVEGDSSPLSPGSTSSVSAASTEGSSESSSDSEEERSEGQSIMSSPETDEGSVCGSKAFTNGPPADRLQNLDASIEQPASLPKAYLEDESQGKHWRHRNSNTRPCKIKDRKTEKYAREEACDDAEGNEDLRQAYHQARQEYCAAGATRYPQGYSAAYSWMAAYRMNAIYMQELLKQ</sequence>
<dbReference type="SMART" id="SM00487">
    <property type="entry name" value="DEXDc"/>
    <property type="match status" value="1"/>
</dbReference>
<dbReference type="InterPro" id="IPR050079">
    <property type="entry name" value="DEAD_box_RNA_helicase"/>
</dbReference>
<feature type="region of interest" description="Disordered" evidence="6">
    <location>
        <begin position="537"/>
        <end position="624"/>
    </location>
</feature>
<dbReference type="PROSITE" id="PS51192">
    <property type="entry name" value="HELICASE_ATP_BIND_1"/>
    <property type="match status" value="1"/>
</dbReference>
<dbReference type="GO" id="GO:0003676">
    <property type="term" value="F:nucleic acid binding"/>
    <property type="evidence" value="ECO:0007669"/>
    <property type="project" value="InterPro"/>
</dbReference>
<keyword evidence="10" id="KW-1185">Reference proteome</keyword>
<dbReference type="GO" id="GO:0016787">
    <property type="term" value="F:hydrolase activity"/>
    <property type="evidence" value="ECO:0007669"/>
    <property type="project" value="UniProtKB-KW"/>
</dbReference>
<evidence type="ECO:0000256" key="4">
    <source>
        <dbReference type="ARBA" id="ARBA00022840"/>
    </source>
</evidence>
<evidence type="ECO:0000259" key="7">
    <source>
        <dbReference type="PROSITE" id="PS51192"/>
    </source>
</evidence>
<dbReference type="CDD" id="cd17943">
    <property type="entry name" value="DEADc_DDX20"/>
    <property type="match status" value="1"/>
</dbReference>
<dbReference type="SUPFAM" id="SSF52540">
    <property type="entry name" value="P-loop containing nucleoside triphosphate hydrolases"/>
    <property type="match status" value="1"/>
</dbReference>
<reference evidence="9" key="2">
    <citation type="submission" date="2025-09" db="UniProtKB">
        <authorList>
            <consortium name="Ensembl"/>
        </authorList>
    </citation>
    <scope>IDENTIFICATION</scope>
</reference>
<dbReference type="InterPro" id="IPR001650">
    <property type="entry name" value="Helicase_C-like"/>
</dbReference>
<evidence type="ECO:0000256" key="5">
    <source>
        <dbReference type="RuleBase" id="RU000492"/>
    </source>
</evidence>
<dbReference type="PANTHER" id="PTHR47959:SF1">
    <property type="entry name" value="ATP-DEPENDENT RNA HELICASE DBPA"/>
    <property type="match status" value="1"/>
</dbReference>
<dbReference type="CDD" id="cd18787">
    <property type="entry name" value="SF2_C_DEAD"/>
    <property type="match status" value="1"/>
</dbReference>
<dbReference type="SMART" id="SM00490">
    <property type="entry name" value="HELICc"/>
    <property type="match status" value="1"/>
</dbReference>
<dbReference type="InterPro" id="IPR027417">
    <property type="entry name" value="P-loop_NTPase"/>
</dbReference>
<dbReference type="InterPro" id="IPR014001">
    <property type="entry name" value="Helicase_ATP-bd"/>
</dbReference>
<reference evidence="9" key="1">
    <citation type="submission" date="2025-08" db="UniProtKB">
        <authorList>
            <consortium name="Ensembl"/>
        </authorList>
    </citation>
    <scope>IDENTIFICATION</scope>
</reference>
<dbReference type="GO" id="GO:0003724">
    <property type="term" value="F:RNA helicase activity"/>
    <property type="evidence" value="ECO:0007669"/>
    <property type="project" value="TreeGrafter"/>
</dbReference>
<feature type="domain" description="Helicase C-terminal" evidence="8">
    <location>
        <begin position="238"/>
        <end position="387"/>
    </location>
</feature>
<dbReference type="GO" id="GO:0097421">
    <property type="term" value="P:liver regeneration"/>
    <property type="evidence" value="ECO:0007669"/>
    <property type="project" value="Ensembl"/>
</dbReference>
<organism evidence="9 10">
    <name type="scientific">Paramormyrops kingsleyae</name>
    <dbReference type="NCBI Taxonomy" id="1676925"/>
    <lineage>
        <taxon>Eukaryota</taxon>
        <taxon>Metazoa</taxon>
        <taxon>Chordata</taxon>
        <taxon>Craniata</taxon>
        <taxon>Vertebrata</taxon>
        <taxon>Euteleostomi</taxon>
        <taxon>Actinopterygii</taxon>
        <taxon>Neopterygii</taxon>
        <taxon>Teleostei</taxon>
        <taxon>Osteoglossocephala</taxon>
        <taxon>Osteoglossomorpha</taxon>
        <taxon>Osteoglossiformes</taxon>
        <taxon>Mormyridae</taxon>
        <taxon>Paramormyrops</taxon>
    </lineage>
</organism>
<feature type="domain" description="Helicase ATP-binding" evidence="7">
    <location>
        <begin position="32"/>
        <end position="203"/>
    </location>
</feature>
<dbReference type="Gene3D" id="3.40.50.300">
    <property type="entry name" value="P-loop containing nucleotide triphosphate hydrolases"/>
    <property type="match status" value="2"/>
</dbReference>
<evidence type="ECO:0000313" key="9">
    <source>
        <dbReference type="Ensembl" id="ENSPKIP00000002155.1"/>
    </source>
</evidence>
<dbReference type="GO" id="GO:0031101">
    <property type="term" value="P:fin regeneration"/>
    <property type="evidence" value="ECO:0007669"/>
    <property type="project" value="Ensembl"/>
</dbReference>
<feature type="compositionally biased region" description="Low complexity" evidence="6">
    <location>
        <begin position="560"/>
        <end position="585"/>
    </location>
</feature>
<evidence type="ECO:0000313" key="10">
    <source>
        <dbReference type="Proteomes" id="UP000261540"/>
    </source>
</evidence>
<accession>A0A3B3Q954</accession>
<dbReference type="GO" id="GO:0070657">
    <property type="term" value="P:neuromast regeneration"/>
    <property type="evidence" value="ECO:0007669"/>
    <property type="project" value="Ensembl"/>
</dbReference>
<evidence type="ECO:0000256" key="2">
    <source>
        <dbReference type="ARBA" id="ARBA00022801"/>
    </source>
</evidence>
<comment type="similarity">
    <text evidence="5">Belongs to the DEAD box helicase family.</text>
</comment>
<evidence type="ECO:0000256" key="6">
    <source>
        <dbReference type="SAM" id="MobiDB-lite"/>
    </source>
</evidence>
<dbReference type="GO" id="GO:0005829">
    <property type="term" value="C:cytosol"/>
    <property type="evidence" value="ECO:0007669"/>
    <property type="project" value="TreeGrafter"/>
</dbReference>
<dbReference type="InterPro" id="IPR011545">
    <property type="entry name" value="DEAD/DEAH_box_helicase_dom"/>
</dbReference>
<dbReference type="Pfam" id="PF00270">
    <property type="entry name" value="DEAD"/>
    <property type="match status" value="1"/>
</dbReference>
<evidence type="ECO:0000259" key="8">
    <source>
        <dbReference type="PROSITE" id="PS51194"/>
    </source>
</evidence>
<name>A0A3B3Q954_9TELE</name>
<dbReference type="GO" id="GO:0005524">
    <property type="term" value="F:ATP binding"/>
    <property type="evidence" value="ECO:0007669"/>
    <property type="project" value="UniProtKB-KW"/>
</dbReference>
<dbReference type="STRING" id="1676925.ENSPKIP00000002155"/>
<proteinExistence type="inferred from homology"/>
<feature type="region of interest" description="Disordered" evidence="6">
    <location>
        <begin position="407"/>
        <end position="488"/>
    </location>
</feature>
<evidence type="ECO:0000256" key="1">
    <source>
        <dbReference type="ARBA" id="ARBA00022741"/>
    </source>
</evidence>
<keyword evidence="1 5" id="KW-0547">Nucleotide-binding</keyword>
<dbReference type="AlphaFoldDB" id="A0A3B3Q954"/>
<evidence type="ECO:0000256" key="3">
    <source>
        <dbReference type="ARBA" id="ARBA00022806"/>
    </source>
</evidence>
<keyword evidence="3 5" id="KW-0347">Helicase</keyword>
<dbReference type="PANTHER" id="PTHR47959">
    <property type="entry name" value="ATP-DEPENDENT RNA HELICASE RHLE-RELATED"/>
    <property type="match status" value="1"/>
</dbReference>
<dbReference type="PROSITE" id="PS00039">
    <property type="entry name" value="DEAD_ATP_HELICASE"/>
    <property type="match status" value="1"/>
</dbReference>
<dbReference type="GeneTree" id="ENSGT00940000158400"/>